<sequence length="252" mass="27174">MRQIFLRVLDQTTIDGQVIDDEWLKKYGPTAVGSPANLDHNYYNTTNRAVGKIENIMFDYLGRLHAVVSIFDEVYWEIEEHIKGCSIEWNTDPSGNEGLIRAIAICVNSVPKVEFARGSAITDILASVKKKLEQGDNMGNEGKPEKISDMTLDQFDEHLTSKIGEIMASFKPQDGTPGATPKEGGEGGEPTEITASDINGLTAVLKTALKEIGAVRKENGEIMASIKAGNGPGGNNPPGGDEGDEIVASIEI</sequence>
<evidence type="ECO:0000256" key="1">
    <source>
        <dbReference type="SAM" id="MobiDB-lite"/>
    </source>
</evidence>
<protein>
    <submittedName>
        <fullName evidence="2">Uncharacterized protein</fullName>
    </submittedName>
</protein>
<comment type="caution">
    <text evidence="2">The sequence shown here is derived from an EMBL/GenBank/DDBJ whole genome shotgun (WGS) entry which is preliminary data.</text>
</comment>
<organism evidence="2 3">
    <name type="scientific">Methanococcus maripaludis</name>
    <name type="common">Methanococcus deltae</name>
    <dbReference type="NCBI Taxonomy" id="39152"/>
    <lineage>
        <taxon>Archaea</taxon>
        <taxon>Methanobacteriati</taxon>
        <taxon>Methanobacteriota</taxon>
        <taxon>Methanomada group</taxon>
        <taxon>Methanococci</taxon>
        <taxon>Methanococcales</taxon>
        <taxon>Methanococcaceae</taxon>
        <taxon>Methanococcus</taxon>
    </lineage>
</organism>
<dbReference type="AlphaFoldDB" id="A0A7J9S1R0"/>
<dbReference type="RefSeq" id="WP_183546933.1">
    <property type="nucleotide sequence ID" value="NZ_JACHIQ010000002.1"/>
</dbReference>
<feature type="region of interest" description="Disordered" evidence="1">
    <location>
        <begin position="226"/>
        <end position="252"/>
    </location>
</feature>
<accession>A0A7J9S1R0</accession>
<evidence type="ECO:0000313" key="3">
    <source>
        <dbReference type="Proteomes" id="UP000584706"/>
    </source>
</evidence>
<reference evidence="2 3" key="1">
    <citation type="submission" date="2020-08" db="EMBL/GenBank/DDBJ databases">
        <title>Genomic Encyclopedia of Type Strains, Phase IV (KMG-V): Genome sequencing to study the core and pangenomes of soil and plant-associated prokaryotes.</title>
        <authorList>
            <person name="Whitman W."/>
        </authorList>
    </citation>
    <scope>NUCLEOTIDE SEQUENCE [LARGE SCALE GENOMIC DNA]</scope>
    <source>
        <strain evidence="2 3">DSM 7078</strain>
    </source>
</reference>
<dbReference type="Proteomes" id="UP000584706">
    <property type="component" value="Unassembled WGS sequence"/>
</dbReference>
<evidence type="ECO:0000313" key="2">
    <source>
        <dbReference type="EMBL" id="MBB6067874.1"/>
    </source>
</evidence>
<dbReference type="EMBL" id="JACHIQ010000002">
    <property type="protein sequence ID" value="MBB6067874.1"/>
    <property type="molecule type" value="Genomic_DNA"/>
</dbReference>
<gene>
    <name evidence="2" type="ORF">HNP97_001384</name>
</gene>
<name>A0A7J9S1R0_METMI</name>
<proteinExistence type="predicted"/>
<feature type="region of interest" description="Disordered" evidence="1">
    <location>
        <begin position="169"/>
        <end position="194"/>
    </location>
</feature>